<keyword evidence="2" id="KW-1185">Reference proteome</keyword>
<dbReference type="RefSeq" id="WP_152804587.1">
    <property type="nucleotide sequence ID" value="NZ_WHNX01000015.1"/>
</dbReference>
<sequence length="126" mass="13840">MYEDILNSVLSLLSDYTISIGSLPPNNGIAMYIGSGAQDTMFLNKGSENNISLVVNAKNSNHSICLESLSNIHSHLTKLKDYPNSDTFQILNIRTSSAPSWIGKEQNSQHLYGSILEVSFYVKGVN</sequence>
<comment type="caution">
    <text evidence="1">The sequence shown here is derived from an EMBL/GenBank/DDBJ whole genome shotgun (WGS) entry which is preliminary data.</text>
</comment>
<dbReference type="EMBL" id="WHNX01000015">
    <property type="protein sequence ID" value="MPW26259.1"/>
    <property type="molecule type" value="Genomic_DNA"/>
</dbReference>
<name>A0A6A7K9Q0_9FIRM</name>
<evidence type="ECO:0000313" key="1">
    <source>
        <dbReference type="EMBL" id="MPW26259.1"/>
    </source>
</evidence>
<evidence type="ECO:0008006" key="3">
    <source>
        <dbReference type="Google" id="ProtNLM"/>
    </source>
</evidence>
<proteinExistence type="predicted"/>
<reference evidence="1 2" key="1">
    <citation type="submission" date="2019-10" db="EMBL/GenBank/DDBJ databases">
        <title>Alkalibaculum tamaniensis sp.nov., a new alkaliphilic acetogen, isolated on methoxylated aromatics from a mud volcano.</title>
        <authorList>
            <person name="Khomyakova M.A."/>
            <person name="Merkel A.Y."/>
            <person name="Bonch-Osmolovskaya E.A."/>
            <person name="Slobodkin A.I."/>
        </authorList>
    </citation>
    <scope>NUCLEOTIDE SEQUENCE [LARGE SCALE GENOMIC DNA]</scope>
    <source>
        <strain evidence="1 2">M08DMB</strain>
    </source>
</reference>
<evidence type="ECO:0000313" key="2">
    <source>
        <dbReference type="Proteomes" id="UP000440004"/>
    </source>
</evidence>
<dbReference type="Proteomes" id="UP000440004">
    <property type="component" value="Unassembled WGS sequence"/>
</dbReference>
<gene>
    <name evidence="1" type="ORF">GC105_10715</name>
</gene>
<organism evidence="1 2">
    <name type="scientific">Alkalibaculum sporogenes</name>
    <dbReference type="NCBI Taxonomy" id="2655001"/>
    <lineage>
        <taxon>Bacteria</taxon>
        <taxon>Bacillati</taxon>
        <taxon>Bacillota</taxon>
        <taxon>Clostridia</taxon>
        <taxon>Eubacteriales</taxon>
        <taxon>Eubacteriaceae</taxon>
        <taxon>Alkalibaculum</taxon>
    </lineage>
</organism>
<dbReference type="AlphaFoldDB" id="A0A6A7K9Q0"/>
<protein>
    <recommendedName>
        <fullName evidence="3">DUF3168 domain-containing protein</fullName>
    </recommendedName>
</protein>
<accession>A0A6A7K9Q0</accession>